<dbReference type="Pfam" id="PF02912">
    <property type="entry name" value="Phe_tRNA-synt_N"/>
    <property type="match status" value="1"/>
</dbReference>
<dbReference type="EC" id="6.1.1.20" evidence="1"/>
<protein>
    <recommendedName>
        <fullName evidence="1">phenylalanine--tRNA ligase</fullName>
        <ecNumber evidence="1">6.1.1.20</ecNumber>
    </recommendedName>
</protein>
<dbReference type="InterPro" id="IPR010978">
    <property type="entry name" value="tRNA-bd_arm"/>
</dbReference>
<evidence type="ECO:0000259" key="9">
    <source>
        <dbReference type="PROSITE" id="PS50862"/>
    </source>
</evidence>
<comment type="catalytic activity">
    <reaction evidence="7">
        <text>tRNA(Phe) + L-phenylalanine + ATP = L-phenylalanyl-tRNA(Phe) + AMP + diphosphate + H(+)</text>
        <dbReference type="Rhea" id="RHEA:19413"/>
        <dbReference type="Rhea" id="RHEA-COMP:9668"/>
        <dbReference type="Rhea" id="RHEA-COMP:9699"/>
        <dbReference type="ChEBI" id="CHEBI:15378"/>
        <dbReference type="ChEBI" id="CHEBI:30616"/>
        <dbReference type="ChEBI" id="CHEBI:33019"/>
        <dbReference type="ChEBI" id="CHEBI:58095"/>
        <dbReference type="ChEBI" id="CHEBI:78442"/>
        <dbReference type="ChEBI" id="CHEBI:78531"/>
        <dbReference type="ChEBI" id="CHEBI:456215"/>
        <dbReference type="EC" id="6.1.1.20"/>
    </reaction>
</comment>
<evidence type="ECO:0000256" key="1">
    <source>
        <dbReference type="ARBA" id="ARBA00012814"/>
    </source>
</evidence>
<dbReference type="InterPro" id="IPR045864">
    <property type="entry name" value="aa-tRNA-synth_II/BPL/LPL"/>
</dbReference>
<dbReference type="InterPro" id="IPR006195">
    <property type="entry name" value="aa-tRNA-synth_II"/>
</dbReference>
<dbReference type="GO" id="GO:0005737">
    <property type="term" value="C:cytoplasm"/>
    <property type="evidence" value="ECO:0007669"/>
    <property type="project" value="InterPro"/>
</dbReference>
<dbReference type="EMBL" id="MGDJ01000003">
    <property type="protein sequence ID" value="OGL54350.1"/>
    <property type="molecule type" value="Genomic_DNA"/>
</dbReference>
<accession>A0A1F7SKQ2</accession>
<dbReference type="PANTHER" id="PTHR11538:SF41">
    <property type="entry name" value="PHENYLALANINE--TRNA LIGASE, MITOCHONDRIAL"/>
    <property type="match status" value="1"/>
</dbReference>
<dbReference type="AlphaFoldDB" id="A0A1F7SKQ2"/>
<evidence type="ECO:0000256" key="6">
    <source>
        <dbReference type="ARBA" id="ARBA00023146"/>
    </source>
</evidence>
<keyword evidence="5" id="KW-0648">Protein biosynthesis</keyword>
<dbReference type="GO" id="GO:0006432">
    <property type="term" value="P:phenylalanyl-tRNA aminoacylation"/>
    <property type="evidence" value="ECO:0007669"/>
    <property type="project" value="InterPro"/>
</dbReference>
<dbReference type="Proteomes" id="UP000185874">
    <property type="component" value="Unassembled WGS sequence"/>
</dbReference>
<reference evidence="10 11" key="1">
    <citation type="journal article" date="2016" name="Nat. Commun.">
        <title>Thousands of microbial genomes shed light on interconnected biogeochemical processes in an aquifer system.</title>
        <authorList>
            <person name="Anantharaman K."/>
            <person name="Brown C.T."/>
            <person name="Hug L.A."/>
            <person name="Sharon I."/>
            <person name="Castelle C.J."/>
            <person name="Probst A.J."/>
            <person name="Thomas B.C."/>
            <person name="Singh A."/>
            <person name="Wilkins M.J."/>
            <person name="Karaoz U."/>
            <person name="Brodie E.L."/>
            <person name="Williams K.H."/>
            <person name="Hubbard S.S."/>
            <person name="Banfield J.F."/>
        </authorList>
    </citation>
    <scope>NUCLEOTIDE SEQUENCE [LARGE SCALE GENOMIC DNA]</scope>
</reference>
<keyword evidence="4" id="KW-0067">ATP-binding</keyword>
<dbReference type="CDD" id="cd00496">
    <property type="entry name" value="PheRS_alpha_core"/>
    <property type="match status" value="1"/>
</dbReference>
<dbReference type="PANTHER" id="PTHR11538">
    <property type="entry name" value="PHENYLALANYL-TRNA SYNTHETASE"/>
    <property type="match status" value="1"/>
</dbReference>
<organism evidence="10 11">
    <name type="scientific">Candidatus Shapirobacteria bacterium RBG_13_44_7</name>
    <dbReference type="NCBI Taxonomy" id="1802149"/>
    <lineage>
        <taxon>Bacteria</taxon>
        <taxon>Candidatus Shapironibacteriota</taxon>
    </lineage>
</organism>
<feature type="domain" description="Aminoacyl-transfer RNA synthetases class-II family profile" evidence="9">
    <location>
        <begin position="102"/>
        <end position="326"/>
    </location>
</feature>
<keyword evidence="3" id="KW-0547">Nucleotide-binding</keyword>
<name>A0A1F7SKQ2_9BACT</name>
<dbReference type="SUPFAM" id="SSF55681">
    <property type="entry name" value="Class II aaRS and biotin synthetases"/>
    <property type="match status" value="1"/>
</dbReference>
<dbReference type="PROSITE" id="PS50862">
    <property type="entry name" value="AA_TRNA_LIGASE_II"/>
    <property type="match status" value="1"/>
</dbReference>
<sequence>MDLHKILNQIAAATTQNDLEKIRIELLGRQGLLNQLFSEIKNQSNPKEYGQELNQQKLQIESAISQKSQNLQPQKTELKVPPSKSVISLPKTGHLHPITITERKLNQLFKDLGFSVYDGPEIENDEYCFQRLNLPADHPARDMQDSIYIQEPDILMRTQTSSIEARLLASAKPPFKTAFPGRVYRNEKVNKSNHFIFHQYQAVVVDKNVTLKDLFGTMDLMFKTLYGPQVVTRYRLKYYPEVEPGVGPDMQCFSCHGQGCPLCKGAGWIEMGGAGIIHPNVLKMANIDPNIWHGFAFGMGLDRWTMANFGITDIRTLTGGNLAYKP</sequence>
<keyword evidence="2" id="KW-0436">Ligase</keyword>
<evidence type="ECO:0000256" key="7">
    <source>
        <dbReference type="ARBA" id="ARBA00049255"/>
    </source>
</evidence>
<dbReference type="InterPro" id="IPR004188">
    <property type="entry name" value="Phe-tRNA_ligase_II_N"/>
</dbReference>
<evidence type="ECO:0000256" key="4">
    <source>
        <dbReference type="ARBA" id="ARBA00022840"/>
    </source>
</evidence>
<feature type="region of interest" description="Disordered" evidence="8">
    <location>
        <begin position="66"/>
        <end position="85"/>
    </location>
</feature>
<dbReference type="InterPro" id="IPR002319">
    <property type="entry name" value="Phenylalanyl-tRNA_Synthase"/>
</dbReference>
<keyword evidence="6" id="KW-0030">Aminoacyl-tRNA synthetase</keyword>
<proteinExistence type="predicted"/>
<dbReference type="GO" id="GO:0004826">
    <property type="term" value="F:phenylalanine-tRNA ligase activity"/>
    <property type="evidence" value="ECO:0007669"/>
    <property type="project" value="UniProtKB-EC"/>
</dbReference>
<evidence type="ECO:0000256" key="2">
    <source>
        <dbReference type="ARBA" id="ARBA00022598"/>
    </source>
</evidence>
<evidence type="ECO:0000256" key="5">
    <source>
        <dbReference type="ARBA" id="ARBA00022917"/>
    </source>
</evidence>
<dbReference type="Gene3D" id="3.30.930.10">
    <property type="entry name" value="Bira Bifunctional Protein, Domain 2"/>
    <property type="match status" value="1"/>
</dbReference>
<dbReference type="Pfam" id="PF01409">
    <property type="entry name" value="tRNA-synt_2d"/>
    <property type="match status" value="1"/>
</dbReference>
<feature type="compositionally biased region" description="Polar residues" evidence="8">
    <location>
        <begin position="66"/>
        <end position="75"/>
    </location>
</feature>
<gene>
    <name evidence="10" type="ORF">A3K55_00335</name>
</gene>
<evidence type="ECO:0000313" key="10">
    <source>
        <dbReference type="EMBL" id="OGL54350.1"/>
    </source>
</evidence>
<dbReference type="GO" id="GO:0005524">
    <property type="term" value="F:ATP binding"/>
    <property type="evidence" value="ECO:0007669"/>
    <property type="project" value="UniProtKB-KW"/>
</dbReference>
<evidence type="ECO:0000256" key="3">
    <source>
        <dbReference type="ARBA" id="ARBA00022741"/>
    </source>
</evidence>
<comment type="caution">
    <text evidence="10">The sequence shown here is derived from an EMBL/GenBank/DDBJ whole genome shotgun (WGS) entry which is preliminary data.</text>
</comment>
<evidence type="ECO:0000313" key="11">
    <source>
        <dbReference type="Proteomes" id="UP000185874"/>
    </source>
</evidence>
<dbReference type="GO" id="GO:0000049">
    <property type="term" value="F:tRNA binding"/>
    <property type="evidence" value="ECO:0007669"/>
    <property type="project" value="InterPro"/>
</dbReference>
<evidence type="ECO:0000256" key="8">
    <source>
        <dbReference type="SAM" id="MobiDB-lite"/>
    </source>
</evidence>
<dbReference type="SUPFAM" id="SSF46589">
    <property type="entry name" value="tRNA-binding arm"/>
    <property type="match status" value="1"/>
</dbReference>